<dbReference type="AlphaFoldDB" id="A0A8J3B8Z6"/>
<feature type="signal peptide" evidence="6">
    <location>
        <begin position="1"/>
        <end position="37"/>
    </location>
</feature>
<dbReference type="InterPro" id="IPR034193">
    <property type="entry name" value="PCSK9_ProteinaseK-like"/>
</dbReference>
<dbReference type="GO" id="GO:0004252">
    <property type="term" value="F:serine-type endopeptidase activity"/>
    <property type="evidence" value="ECO:0007669"/>
    <property type="project" value="UniProtKB-UniRule"/>
</dbReference>
<dbReference type="PRINTS" id="PR00723">
    <property type="entry name" value="SUBTILISIN"/>
</dbReference>
<feature type="active site" description="Charge relay system" evidence="5">
    <location>
        <position position="348"/>
    </location>
</feature>
<keyword evidence="4 5" id="KW-0720">Serine protease</keyword>
<dbReference type="InterPro" id="IPR037045">
    <property type="entry name" value="S8pro/Inhibitor_I9_sf"/>
</dbReference>
<dbReference type="Proteomes" id="UP000649739">
    <property type="component" value="Unassembled WGS sequence"/>
</dbReference>
<keyword evidence="3 5" id="KW-0378">Hydrolase</keyword>
<dbReference type="RefSeq" id="WP_189171519.1">
    <property type="nucleotide sequence ID" value="NZ_BMQB01000009.1"/>
</dbReference>
<organism evidence="9 10">
    <name type="scientific">Pilimelia anulata</name>
    <dbReference type="NCBI Taxonomy" id="53371"/>
    <lineage>
        <taxon>Bacteria</taxon>
        <taxon>Bacillati</taxon>
        <taxon>Actinomycetota</taxon>
        <taxon>Actinomycetes</taxon>
        <taxon>Micromonosporales</taxon>
        <taxon>Micromonosporaceae</taxon>
        <taxon>Pilimelia</taxon>
    </lineage>
</organism>
<gene>
    <name evidence="9" type="ORF">GCM10010123_37740</name>
</gene>
<protein>
    <recommendedName>
        <fullName evidence="11">Serine protease</fullName>
    </recommendedName>
</protein>
<comment type="similarity">
    <text evidence="1 5">Belongs to the peptidase S8 family.</text>
</comment>
<dbReference type="PROSITE" id="PS51892">
    <property type="entry name" value="SUBTILASE"/>
    <property type="match status" value="1"/>
</dbReference>
<dbReference type="SUPFAM" id="SSF52743">
    <property type="entry name" value="Subtilisin-like"/>
    <property type="match status" value="1"/>
</dbReference>
<feature type="chain" id="PRO_5035163771" description="Serine protease" evidence="6">
    <location>
        <begin position="38"/>
        <end position="408"/>
    </location>
</feature>
<evidence type="ECO:0000313" key="9">
    <source>
        <dbReference type="EMBL" id="GGK04239.1"/>
    </source>
</evidence>
<dbReference type="GO" id="GO:0005615">
    <property type="term" value="C:extracellular space"/>
    <property type="evidence" value="ECO:0007669"/>
    <property type="project" value="TreeGrafter"/>
</dbReference>
<evidence type="ECO:0000256" key="6">
    <source>
        <dbReference type="SAM" id="SignalP"/>
    </source>
</evidence>
<feature type="domain" description="Inhibitor I9" evidence="8">
    <location>
        <begin position="52"/>
        <end position="112"/>
    </location>
</feature>
<reference evidence="9" key="2">
    <citation type="submission" date="2020-09" db="EMBL/GenBank/DDBJ databases">
        <authorList>
            <person name="Sun Q."/>
            <person name="Ohkuma M."/>
        </authorList>
    </citation>
    <scope>NUCLEOTIDE SEQUENCE</scope>
    <source>
        <strain evidence="9">JCM 3090</strain>
    </source>
</reference>
<evidence type="ECO:0000259" key="8">
    <source>
        <dbReference type="Pfam" id="PF05922"/>
    </source>
</evidence>
<evidence type="ECO:0000313" key="10">
    <source>
        <dbReference type="Proteomes" id="UP000649739"/>
    </source>
</evidence>
<evidence type="ECO:0000256" key="4">
    <source>
        <dbReference type="ARBA" id="ARBA00022825"/>
    </source>
</evidence>
<dbReference type="Gene3D" id="3.40.50.200">
    <property type="entry name" value="Peptidase S8/S53 domain"/>
    <property type="match status" value="1"/>
</dbReference>
<dbReference type="PROSITE" id="PS00138">
    <property type="entry name" value="SUBTILASE_SER"/>
    <property type="match status" value="1"/>
</dbReference>
<dbReference type="InterPro" id="IPR010259">
    <property type="entry name" value="S8pro/Inhibitor_I9"/>
</dbReference>
<sequence>MRRAPLTPHRRLAAAAIGTATAAATIAALGLAAPAHAEGVIHGIADAIPDRYIVTLADENSLVASSAADLARRYGGEIRYTYEHALRGFSVTMPERRARQLAADARVASVEQVGMAHITETQNDPPSWGIDRIDQRALPLDKKYTYASSSGVTVYILDTGARLTHKDFTGRISSGRDFIDNDADASDCNGHGTHVAGTAAGTTFGVAKQAKIVAVRVLDCQGSGPWDTITKGVDWVTGNAAKPAVANMSLGGNGTQAALESAVRKSIGAGVTYALAAGNNGGDACGFSPAREPLAITVGNSDPNDSRWTGSPGPSNYGRCLDIFAPGRNIVSASHSSDTGSATMTGTSMASPHVAGAAALYLAANRDATPQQVREALVSTNGIKDKLTNVGSGSPNVLLYTGPPAAAR</sequence>
<keyword evidence="6" id="KW-0732">Signal</keyword>
<evidence type="ECO:0000256" key="5">
    <source>
        <dbReference type="PROSITE-ProRule" id="PRU01240"/>
    </source>
</evidence>
<feature type="domain" description="Peptidase S8/S53" evidence="7">
    <location>
        <begin position="150"/>
        <end position="381"/>
    </location>
</feature>
<dbReference type="InterPro" id="IPR050131">
    <property type="entry name" value="Peptidase_S8_subtilisin-like"/>
</dbReference>
<dbReference type="InterPro" id="IPR023828">
    <property type="entry name" value="Peptidase_S8_Ser-AS"/>
</dbReference>
<keyword evidence="10" id="KW-1185">Reference proteome</keyword>
<keyword evidence="2 5" id="KW-0645">Protease</keyword>
<dbReference type="InterPro" id="IPR036852">
    <property type="entry name" value="Peptidase_S8/S53_dom_sf"/>
</dbReference>
<dbReference type="EMBL" id="BMQB01000009">
    <property type="protein sequence ID" value="GGK04239.1"/>
    <property type="molecule type" value="Genomic_DNA"/>
</dbReference>
<feature type="active site" description="Charge relay system" evidence="5">
    <location>
        <position position="191"/>
    </location>
</feature>
<dbReference type="Gene3D" id="3.30.70.80">
    <property type="entry name" value="Peptidase S8 propeptide/proteinase inhibitor I9"/>
    <property type="match status" value="1"/>
</dbReference>
<dbReference type="SUPFAM" id="SSF54897">
    <property type="entry name" value="Protease propeptides/inhibitors"/>
    <property type="match status" value="1"/>
</dbReference>
<evidence type="ECO:0008006" key="11">
    <source>
        <dbReference type="Google" id="ProtNLM"/>
    </source>
</evidence>
<dbReference type="PANTHER" id="PTHR43806:SF11">
    <property type="entry name" value="CEREVISIN-RELATED"/>
    <property type="match status" value="1"/>
</dbReference>
<proteinExistence type="inferred from homology"/>
<dbReference type="InterPro" id="IPR000209">
    <property type="entry name" value="Peptidase_S8/S53_dom"/>
</dbReference>
<dbReference type="GO" id="GO:0006508">
    <property type="term" value="P:proteolysis"/>
    <property type="evidence" value="ECO:0007669"/>
    <property type="project" value="UniProtKB-KW"/>
</dbReference>
<evidence type="ECO:0000256" key="2">
    <source>
        <dbReference type="ARBA" id="ARBA00022670"/>
    </source>
</evidence>
<comment type="caution">
    <text evidence="9">The sequence shown here is derived from an EMBL/GenBank/DDBJ whole genome shotgun (WGS) entry which is preliminary data.</text>
</comment>
<dbReference type="CDD" id="cd04077">
    <property type="entry name" value="Peptidases_S8_PCSK9_ProteinaseK_like"/>
    <property type="match status" value="1"/>
</dbReference>
<feature type="active site" description="Charge relay system" evidence="5">
    <location>
        <position position="158"/>
    </location>
</feature>
<dbReference type="Pfam" id="PF00082">
    <property type="entry name" value="Peptidase_S8"/>
    <property type="match status" value="1"/>
</dbReference>
<accession>A0A8J3B8Z6</accession>
<evidence type="ECO:0000259" key="7">
    <source>
        <dbReference type="Pfam" id="PF00082"/>
    </source>
</evidence>
<dbReference type="InterPro" id="IPR022398">
    <property type="entry name" value="Peptidase_S8_His-AS"/>
</dbReference>
<name>A0A8J3B8Z6_9ACTN</name>
<dbReference type="FunFam" id="3.40.50.200:FF:000014">
    <property type="entry name" value="Proteinase K"/>
    <property type="match status" value="1"/>
</dbReference>
<dbReference type="Pfam" id="PF05922">
    <property type="entry name" value="Inhibitor_I9"/>
    <property type="match status" value="1"/>
</dbReference>
<reference evidence="9" key="1">
    <citation type="journal article" date="2014" name="Int. J. Syst. Evol. Microbiol.">
        <title>Complete genome sequence of Corynebacterium casei LMG S-19264T (=DSM 44701T), isolated from a smear-ripened cheese.</title>
        <authorList>
            <consortium name="US DOE Joint Genome Institute (JGI-PGF)"/>
            <person name="Walter F."/>
            <person name="Albersmeier A."/>
            <person name="Kalinowski J."/>
            <person name="Ruckert C."/>
        </authorList>
    </citation>
    <scope>NUCLEOTIDE SEQUENCE</scope>
    <source>
        <strain evidence="9">JCM 3090</strain>
    </source>
</reference>
<evidence type="ECO:0000256" key="3">
    <source>
        <dbReference type="ARBA" id="ARBA00022801"/>
    </source>
</evidence>
<dbReference type="InterPro" id="IPR015500">
    <property type="entry name" value="Peptidase_S8_subtilisin-rel"/>
</dbReference>
<dbReference type="PROSITE" id="PS00137">
    <property type="entry name" value="SUBTILASE_HIS"/>
    <property type="match status" value="1"/>
</dbReference>
<evidence type="ECO:0000256" key="1">
    <source>
        <dbReference type="ARBA" id="ARBA00011073"/>
    </source>
</evidence>
<dbReference type="PANTHER" id="PTHR43806">
    <property type="entry name" value="PEPTIDASE S8"/>
    <property type="match status" value="1"/>
</dbReference>